<dbReference type="Pfam" id="PF08346">
    <property type="entry name" value="AntA"/>
    <property type="match status" value="1"/>
</dbReference>
<sequence length="117" mass="13578">MEKLIAIQSTTIRQRTVQTVSARDLHTFLEVKTEFRKWIANCIKELSFREDVDFVLSTKKLSNSSRGNPLKDYALTLDTAKHIAICEPGLKGKQVREYFLKCEKKQIQKSIIQILKH</sequence>
<protein>
    <recommendedName>
        <fullName evidence="1">AntA/AntB antirepressor domain-containing protein</fullName>
    </recommendedName>
</protein>
<evidence type="ECO:0000259" key="1">
    <source>
        <dbReference type="Pfam" id="PF08346"/>
    </source>
</evidence>
<keyword evidence="3" id="KW-1185">Reference proteome</keyword>
<comment type="caution">
    <text evidence="2">The sequence shown here is derived from an EMBL/GenBank/DDBJ whole genome shotgun (WGS) entry which is preliminary data.</text>
</comment>
<feature type="domain" description="AntA/AntB antirepressor" evidence="1">
    <location>
        <begin position="20"/>
        <end position="86"/>
    </location>
</feature>
<evidence type="ECO:0000313" key="3">
    <source>
        <dbReference type="Proteomes" id="UP001500864"/>
    </source>
</evidence>
<dbReference type="InterPro" id="IPR013557">
    <property type="entry name" value="AntA/B_antirep"/>
</dbReference>
<reference evidence="3" key="1">
    <citation type="journal article" date="2019" name="Int. J. Syst. Evol. Microbiol.">
        <title>The Global Catalogue of Microorganisms (GCM) 10K type strain sequencing project: providing services to taxonomists for standard genome sequencing and annotation.</title>
        <authorList>
            <consortium name="The Broad Institute Genomics Platform"/>
            <consortium name="The Broad Institute Genome Sequencing Center for Infectious Disease"/>
            <person name="Wu L."/>
            <person name="Ma J."/>
        </authorList>
    </citation>
    <scope>NUCLEOTIDE SEQUENCE [LARGE SCALE GENOMIC DNA]</scope>
    <source>
        <strain evidence="3">JCM 17712</strain>
    </source>
</reference>
<name>A0ABP9N8N9_9HYPH</name>
<dbReference type="Proteomes" id="UP001500864">
    <property type="component" value="Unassembled WGS sequence"/>
</dbReference>
<dbReference type="PANTHER" id="PTHR36180">
    <property type="entry name" value="DNA-BINDING PROTEIN-RELATED-RELATED"/>
    <property type="match status" value="1"/>
</dbReference>
<accession>A0ABP9N8N9</accession>
<proteinExistence type="predicted"/>
<gene>
    <name evidence="2" type="ORF">GCM10023261_16500</name>
</gene>
<organism evidence="2 3">
    <name type="scientific">Bartonella jaculi</name>
    <dbReference type="NCBI Taxonomy" id="686226"/>
    <lineage>
        <taxon>Bacteria</taxon>
        <taxon>Pseudomonadati</taxon>
        <taxon>Pseudomonadota</taxon>
        <taxon>Alphaproteobacteria</taxon>
        <taxon>Hyphomicrobiales</taxon>
        <taxon>Bartonellaceae</taxon>
        <taxon>Bartonella</taxon>
    </lineage>
</organism>
<dbReference type="PANTHER" id="PTHR36180:SF1">
    <property type="entry name" value="ANTA_ANTB ANTIREPRESSOR DOMAIN-CONTAINING PROTEIN"/>
    <property type="match status" value="1"/>
</dbReference>
<dbReference type="RefSeq" id="WP_345117435.1">
    <property type="nucleotide sequence ID" value="NZ_BAABIZ010000046.1"/>
</dbReference>
<dbReference type="EMBL" id="BAABIZ010000046">
    <property type="protein sequence ID" value="GAA5111978.1"/>
    <property type="molecule type" value="Genomic_DNA"/>
</dbReference>
<evidence type="ECO:0000313" key="2">
    <source>
        <dbReference type="EMBL" id="GAA5111978.1"/>
    </source>
</evidence>